<name>A0ACC3A0S4_9EURO</name>
<evidence type="ECO:0000313" key="2">
    <source>
        <dbReference type="Proteomes" id="UP001172386"/>
    </source>
</evidence>
<organism evidence="1 2">
    <name type="scientific">Neophaeococcomyces mojaviensis</name>
    <dbReference type="NCBI Taxonomy" id="3383035"/>
    <lineage>
        <taxon>Eukaryota</taxon>
        <taxon>Fungi</taxon>
        <taxon>Dikarya</taxon>
        <taxon>Ascomycota</taxon>
        <taxon>Pezizomycotina</taxon>
        <taxon>Eurotiomycetes</taxon>
        <taxon>Chaetothyriomycetidae</taxon>
        <taxon>Chaetothyriales</taxon>
        <taxon>Chaetothyriales incertae sedis</taxon>
        <taxon>Neophaeococcomyces</taxon>
    </lineage>
</organism>
<dbReference type="EMBL" id="JAPDRQ010000146">
    <property type="protein sequence ID" value="KAJ9653651.1"/>
    <property type="molecule type" value="Genomic_DNA"/>
</dbReference>
<protein>
    <submittedName>
        <fullName evidence="1">Uncharacterized protein</fullName>
    </submittedName>
</protein>
<evidence type="ECO:0000313" key="1">
    <source>
        <dbReference type="EMBL" id="KAJ9653651.1"/>
    </source>
</evidence>
<dbReference type="Proteomes" id="UP001172386">
    <property type="component" value="Unassembled WGS sequence"/>
</dbReference>
<reference evidence="1" key="1">
    <citation type="submission" date="2022-10" db="EMBL/GenBank/DDBJ databases">
        <title>Culturing micro-colonial fungi from biological soil crusts in the Mojave desert and describing Neophaeococcomyces mojavensis, and introducing the new genera and species Taxawa tesnikishii.</title>
        <authorList>
            <person name="Kurbessoian T."/>
            <person name="Stajich J.E."/>
        </authorList>
    </citation>
    <scope>NUCLEOTIDE SEQUENCE</scope>
    <source>
        <strain evidence="1">JES_112</strain>
    </source>
</reference>
<gene>
    <name evidence="1" type="ORF">H2198_007202</name>
</gene>
<sequence>MFSSICTGCVGSVAGNEANVRSRPPPKEWYIPESFPYSHTHIDELKEWPQRLLHVPSMTSVEWQPGNIYGGHKEPQYRAISYTWGRWKLADGQQPETGLAVDLSSALPWQLPRINRNHFTVPEFRQVINDICRPLASNLPAVDFLWLDLVCIDQRRGPLASLEIGRQAAIFQNATGVAVWLSKTGKHAEDLKRLRWMLTNIVTLVHGLESDVMHVFRHGPPAKWQQIEILIRIRALLADPWFTSLWTLQEGYLSGEGHCELFFVFGDGNIFKLLPWQNEYSLGLFKLSSLTHLCRAMLVTCHTNAATTLKSDDDFKSFVNELDELVRVSGLLAMTSGGQHLSLLGVARHRFANEDTDRVYGIMQVFHCKLGVSRPGIDPMRYFDRQELEDQLGSALLEKFPLQSQLFVHTEPVERGRAWRLSSSSAVPVEFSFPLHRGDDLFNTGKYCQPHCKVTTQIASARTFGYFTGPVCWFYQLQYYWCRLQDLAKVDNRSGRPVGIVTKSVRIFFPDAMTVAGKAWGSPLNTGHTLRNNDPEQQNAFGHWLAAGYHWARLIVLHLGSSHKKQFGLILLHVQADEVLYWHRLGLVMWYWDENLVATEARLELMEPLTGQGSLWQTLSGLYG</sequence>
<proteinExistence type="predicted"/>
<accession>A0ACC3A0S4</accession>
<comment type="caution">
    <text evidence="1">The sequence shown here is derived from an EMBL/GenBank/DDBJ whole genome shotgun (WGS) entry which is preliminary data.</text>
</comment>
<keyword evidence="2" id="KW-1185">Reference proteome</keyword>